<evidence type="ECO:0000313" key="1">
    <source>
        <dbReference type="EMBL" id="AFH21332.1"/>
    </source>
</evidence>
<protein>
    <submittedName>
        <fullName evidence="1">Uncharacterized protein</fullName>
    </submittedName>
</protein>
<organism evidence="1 2">
    <name type="scientific">Cronobacter phage CR3</name>
    <dbReference type="NCBI Taxonomy" id="1162295"/>
    <lineage>
        <taxon>Viruses</taxon>
        <taxon>Duplodnaviria</taxon>
        <taxon>Heunggongvirae</taxon>
        <taxon>Uroviricota</taxon>
        <taxon>Caudoviricetes</taxon>
        <taxon>Vequintavirinae</taxon>
        <taxon>Certrevirus</taxon>
        <taxon>Certrevirus CR3</taxon>
    </lineage>
</organism>
<dbReference type="RefSeq" id="YP_006383182.1">
    <property type="nucleotide sequence ID" value="NC_017974.1"/>
</dbReference>
<dbReference type="OrthoDB" id="28416at10239"/>
<name>I1TRK9_9CAUD</name>
<proteinExistence type="predicted"/>
<dbReference type="KEGG" id="vg:12979806"/>
<gene>
    <name evidence="1" type="ORF">CR3_167</name>
</gene>
<reference evidence="1 2" key="1">
    <citation type="journal article" date="2012" name="J. Virol.">
        <title>Complete Genome Sequence of Cronobacter sakazakii Bacteriophage CR3.</title>
        <authorList>
            <person name="Shin H."/>
            <person name="Lee J.H."/>
            <person name="Kim Y."/>
            <person name="Ryu S."/>
        </authorList>
    </citation>
    <scope>NUCLEOTIDE SEQUENCE [LARGE SCALE GENOMIC DNA]</scope>
</reference>
<dbReference type="Pfam" id="PF25744">
    <property type="entry name" value="T4_Y13H"/>
    <property type="match status" value="1"/>
</dbReference>
<dbReference type="Proteomes" id="UP000002874">
    <property type="component" value="Segment"/>
</dbReference>
<dbReference type="InterPro" id="IPR057969">
    <property type="entry name" value="T4_Y13H-like"/>
</dbReference>
<dbReference type="GeneID" id="12979806"/>
<evidence type="ECO:0000313" key="2">
    <source>
        <dbReference type="Proteomes" id="UP000002874"/>
    </source>
</evidence>
<dbReference type="EMBL" id="JQ691612">
    <property type="protein sequence ID" value="AFH21332.1"/>
    <property type="molecule type" value="Genomic_DNA"/>
</dbReference>
<sequence length="66" mass="7341">MGGYHDAFAIKQKGNDGIVCIDGHFHIYKSMQAAAFNLTVLAAEYPGREFTIGQLRIPLPWTKQGF</sequence>
<accession>I1TRK9</accession>
<keyword evidence="2" id="KW-1185">Reference proteome</keyword>